<gene>
    <name evidence="3" type="ORF">F5878DRAFT_551148</name>
</gene>
<dbReference type="GO" id="GO:0042392">
    <property type="term" value="F:sphingosine-1-phosphate phosphatase activity"/>
    <property type="evidence" value="ECO:0007669"/>
    <property type="project" value="TreeGrafter"/>
</dbReference>
<evidence type="ECO:0000259" key="2">
    <source>
        <dbReference type="SMART" id="SM00014"/>
    </source>
</evidence>
<feature type="transmembrane region" description="Helical" evidence="1">
    <location>
        <begin position="85"/>
        <end position="112"/>
    </location>
</feature>
<dbReference type="PANTHER" id="PTHR14969:SF13">
    <property type="entry name" value="AT30094P"/>
    <property type="match status" value="1"/>
</dbReference>
<keyword evidence="1" id="KW-0472">Membrane</keyword>
<reference evidence="3" key="1">
    <citation type="submission" date="2022-08" db="EMBL/GenBank/DDBJ databases">
        <authorList>
            <consortium name="DOE Joint Genome Institute"/>
            <person name="Min B."/>
            <person name="Riley R."/>
            <person name="Sierra-Patev S."/>
            <person name="Naranjo-Ortiz M."/>
            <person name="Looney B."/>
            <person name="Konkel Z."/>
            <person name="Slot J.C."/>
            <person name="Sakamoto Y."/>
            <person name="Steenwyk J.L."/>
            <person name="Rokas A."/>
            <person name="Carro J."/>
            <person name="Camarero S."/>
            <person name="Ferreira P."/>
            <person name="Molpeceres G."/>
            <person name="Ruiz-Duenas F.J."/>
            <person name="Serrano A."/>
            <person name="Henrissat B."/>
            <person name="Drula E."/>
            <person name="Hughes K.W."/>
            <person name="Mata J.L."/>
            <person name="Ishikawa N.K."/>
            <person name="Vargas-Isla R."/>
            <person name="Ushijima S."/>
            <person name="Smith C.A."/>
            <person name="Ahrendt S."/>
            <person name="Andreopoulos W."/>
            <person name="He G."/>
            <person name="Labutti K."/>
            <person name="Lipzen A."/>
            <person name="Ng V."/>
            <person name="Sandor L."/>
            <person name="Barry K."/>
            <person name="Martinez A.T."/>
            <person name="Xiao Y."/>
            <person name="Gibbons J.G."/>
            <person name="Terashima K."/>
            <person name="Hibbett D.S."/>
            <person name="Grigoriev I.V."/>
        </authorList>
    </citation>
    <scope>NUCLEOTIDE SEQUENCE</scope>
    <source>
        <strain evidence="3">TFB9207</strain>
    </source>
</reference>
<protein>
    <recommendedName>
        <fullName evidence="2">Phosphatidic acid phosphatase type 2/haloperoxidase domain-containing protein</fullName>
    </recommendedName>
</protein>
<keyword evidence="4" id="KW-1185">Reference proteome</keyword>
<dbReference type="InterPro" id="IPR000326">
    <property type="entry name" value="PAP2/HPO"/>
</dbReference>
<keyword evidence="1" id="KW-1133">Transmembrane helix</keyword>
<evidence type="ECO:0000313" key="4">
    <source>
        <dbReference type="Proteomes" id="UP001163846"/>
    </source>
</evidence>
<dbReference type="Gene3D" id="1.20.144.10">
    <property type="entry name" value="Phosphatidic acid phosphatase type 2/haloperoxidase"/>
    <property type="match status" value="1"/>
</dbReference>
<dbReference type="AlphaFoldDB" id="A0AA38PM60"/>
<dbReference type="Pfam" id="PF01569">
    <property type="entry name" value="PAP2"/>
    <property type="match status" value="1"/>
</dbReference>
<dbReference type="InterPro" id="IPR036938">
    <property type="entry name" value="PAP2/HPO_sf"/>
</dbReference>
<dbReference type="SMART" id="SM00014">
    <property type="entry name" value="acidPPc"/>
    <property type="match status" value="1"/>
</dbReference>
<evidence type="ECO:0000256" key="1">
    <source>
        <dbReference type="SAM" id="Phobius"/>
    </source>
</evidence>
<dbReference type="PANTHER" id="PTHR14969">
    <property type="entry name" value="SPHINGOSINE-1-PHOSPHATE PHOSPHOHYDROLASE"/>
    <property type="match status" value="1"/>
</dbReference>
<feature type="domain" description="Phosphatidic acid phosphatase type 2/haloperoxidase" evidence="2">
    <location>
        <begin position="47"/>
        <end position="167"/>
    </location>
</feature>
<proteinExistence type="predicted"/>
<accession>A0AA38PM60</accession>
<feature type="transmembrane region" description="Helical" evidence="1">
    <location>
        <begin position="151"/>
        <end position="168"/>
    </location>
</feature>
<dbReference type="EMBL" id="MU805942">
    <property type="protein sequence ID" value="KAJ3845031.1"/>
    <property type="molecule type" value="Genomic_DNA"/>
</dbReference>
<dbReference type="Proteomes" id="UP001163846">
    <property type="component" value="Unassembled WGS sequence"/>
</dbReference>
<comment type="caution">
    <text evidence="3">The sequence shown here is derived from an EMBL/GenBank/DDBJ whole genome shotgun (WGS) entry which is preliminary data.</text>
</comment>
<feature type="transmembrane region" description="Helical" evidence="1">
    <location>
        <begin position="124"/>
        <end position="144"/>
    </location>
</feature>
<organism evidence="3 4">
    <name type="scientific">Lentinula raphanica</name>
    <dbReference type="NCBI Taxonomy" id="153919"/>
    <lineage>
        <taxon>Eukaryota</taxon>
        <taxon>Fungi</taxon>
        <taxon>Dikarya</taxon>
        <taxon>Basidiomycota</taxon>
        <taxon>Agaricomycotina</taxon>
        <taxon>Agaricomycetes</taxon>
        <taxon>Agaricomycetidae</taxon>
        <taxon>Agaricales</taxon>
        <taxon>Marasmiineae</taxon>
        <taxon>Omphalotaceae</taxon>
        <taxon>Lentinula</taxon>
    </lineage>
</organism>
<feature type="transmembrane region" description="Helical" evidence="1">
    <location>
        <begin position="46"/>
        <end position="64"/>
    </location>
</feature>
<dbReference type="SUPFAM" id="SSF48317">
    <property type="entry name" value="Acid phosphatase/Vanadium-dependent haloperoxidase"/>
    <property type="match status" value="1"/>
</dbReference>
<evidence type="ECO:0000313" key="3">
    <source>
        <dbReference type="EMBL" id="KAJ3845031.1"/>
    </source>
</evidence>
<sequence>MDVHAHGGPLGDVEAPAWKLPWWLRLLDKSVTALSTCFFLYTQSSGVAYFGSGAIACMLVVKIIKKMIRQERPVMQRPGKKKKKTYGMPSTHSTTITYYATYILLASVYLPIHHTLPQSSITRILPPLVVVPWATVIALSRIWLGHHTLSQVSAGCTLGFGFAWFWFYQWTSGLNRYGLEVEQMWHSLLASRNDSLKGI</sequence>
<keyword evidence="1" id="KW-0812">Transmembrane</keyword>
<name>A0AA38PM60_9AGAR</name>